<dbReference type="AlphaFoldDB" id="A0A533I989"/>
<comment type="caution">
    <text evidence="5">The sequence shown here is derived from an EMBL/GenBank/DDBJ whole genome shotgun (WGS) entry which is preliminary data.</text>
</comment>
<evidence type="ECO:0000256" key="3">
    <source>
        <dbReference type="SAM" id="MobiDB-lite"/>
    </source>
</evidence>
<feature type="chain" id="PRO_5021923388" description="Pectate lyase" evidence="4">
    <location>
        <begin position="28"/>
        <end position="461"/>
    </location>
</feature>
<reference evidence="5 6" key="1">
    <citation type="journal article" date="2017" name="Nat. Commun.">
        <title>In situ click chemistry generation of cyclooxygenase-2 inhibitors.</title>
        <authorList>
            <person name="Bhardwaj A."/>
            <person name="Kaur J."/>
            <person name="Wuest M."/>
            <person name="Wuest F."/>
        </authorList>
    </citation>
    <scope>NUCLEOTIDE SEQUENCE [LARGE SCALE GENOMIC DNA]</scope>
    <source>
        <strain evidence="5">S2_012_000_R3_94</strain>
    </source>
</reference>
<evidence type="ECO:0000313" key="5">
    <source>
        <dbReference type="EMBL" id="TKW66620.1"/>
    </source>
</evidence>
<dbReference type="InterPro" id="IPR011050">
    <property type="entry name" value="Pectin_lyase_fold/virulence"/>
</dbReference>
<feature type="region of interest" description="Disordered" evidence="3">
    <location>
        <begin position="396"/>
        <end position="446"/>
    </location>
</feature>
<dbReference type="InterPro" id="IPR012334">
    <property type="entry name" value="Pectin_lyas_fold"/>
</dbReference>
<evidence type="ECO:0000256" key="1">
    <source>
        <dbReference type="ARBA" id="ARBA00022723"/>
    </source>
</evidence>
<accession>A0A533I989</accession>
<dbReference type="Proteomes" id="UP000315344">
    <property type="component" value="Unassembled WGS sequence"/>
</dbReference>
<name>A0A533I989_PARDE</name>
<dbReference type="PANTHER" id="PTHR42970">
    <property type="entry name" value="PECTATE LYASE C-RELATED"/>
    <property type="match status" value="1"/>
</dbReference>
<evidence type="ECO:0008006" key="7">
    <source>
        <dbReference type="Google" id="ProtNLM"/>
    </source>
</evidence>
<dbReference type="GO" id="GO:0046872">
    <property type="term" value="F:metal ion binding"/>
    <property type="evidence" value="ECO:0007669"/>
    <property type="project" value="UniProtKB-KW"/>
</dbReference>
<evidence type="ECO:0000256" key="4">
    <source>
        <dbReference type="SAM" id="SignalP"/>
    </source>
</evidence>
<keyword evidence="2" id="KW-0325">Glycoprotein</keyword>
<feature type="compositionally biased region" description="Acidic residues" evidence="3">
    <location>
        <begin position="412"/>
        <end position="423"/>
    </location>
</feature>
<dbReference type="InterPro" id="IPR052063">
    <property type="entry name" value="Polysaccharide_Lyase_1"/>
</dbReference>
<proteinExistence type="predicted"/>
<organism evidence="5 6">
    <name type="scientific">Paracoccus denitrificans</name>
    <dbReference type="NCBI Taxonomy" id="266"/>
    <lineage>
        <taxon>Bacteria</taxon>
        <taxon>Pseudomonadati</taxon>
        <taxon>Pseudomonadota</taxon>
        <taxon>Alphaproteobacteria</taxon>
        <taxon>Rhodobacterales</taxon>
        <taxon>Paracoccaceae</taxon>
        <taxon>Paracoccus</taxon>
    </lineage>
</organism>
<dbReference type="SUPFAM" id="SSF51126">
    <property type="entry name" value="Pectin lyase-like"/>
    <property type="match status" value="1"/>
</dbReference>
<keyword evidence="4" id="KW-0732">Signal</keyword>
<feature type="signal peptide" evidence="4">
    <location>
        <begin position="1"/>
        <end position="27"/>
    </location>
</feature>
<keyword evidence="1" id="KW-0479">Metal-binding</keyword>
<evidence type="ECO:0000313" key="6">
    <source>
        <dbReference type="Proteomes" id="UP000315344"/>
    </source>
</evidence>
<feature type="compositionally biased region" description="Acidic residues" evidence="3">
    <location>
        <begin position="431"/>
        <end position="444"/>
    </location>
</feature>
<protein>
    <recommendedName>
        <fullName evidence="7">Pectate lyase</fullName>
    </recommendedName>
</protein>
<dbReference type="PANTHER" id="PTHR42970:SF1">
    <property type="entry name" value="PECTATE LYASE C-RELATED"/>
    <property type="match status" value="1"/>
</dbReference>
<dbReference type="EMBL" id="VAFL01000006">
    <property type="protein sequence ID" value="TKW66620.1"/>
    <property type="molecule type" value="Genomic_DNA"/>
</dbReference>
<evidence type="ECO:0000256" key="2">
    <source>
        <dbReference type="ARBA" id="ARBA00023180"/>
    </source>
</evidence>
<sequence>MRIIDAKIAGVLGLVLSMMLPAGGSWAQDVAFPGAEGYGAGATAWRGGAMIAVTTLEDRGPGSLRDCVERDGPRICIFQVAGTIHLREPLMVRSDVYVAGQTAPGGGIQLRNDESTHAPMIVADADDVVLRFLKLRPGPSKRKSSTIDALTIENAQRVYLGNLSLMFASDETFSVHVSRSKASDITLADSILAYSLDRSNHPDGRHSKGALICSDEGEPAENECGRISLLRNLFAHHRDRNPDVKATSLGPVEVVNNIFYDPISQFGEFYDLLGDARIAYVGNLALTGPSTNDRAGAAVELIDRTSGNEVTVWAHGNAAGDCVGDAQLPILDPIAESLQSDDPIDLTMTPMPVNDLLALLPKNVGDAMPDRRHRDELDKKVLKGLANCEGRVINHPQDIGGWPEIAPATAPDDSDGDMLPDEWEAGRDGLDPDQPDDPWQDADGDGLSAVETWLAELAGDI</sequence>
<gene>
    <name evidence="5" type="ORF">DI616_08975</name>
</gene>
<dbReference type="Gene3D" id="2.160.20.10">
    <property type="entry name" value="Single-stranded right-handed beta-helix, Pectin lyase-like"/>
    <property type="match status" value="1"/>
</dbReference>